<evidence type="ECO:0000313" key="2">
    <source>
        <dbReference type="EMBL" id="ROT81249.1"/>
    </source>
</evidence>
<comment type="caution">
    <text evidence="2">The sequence shown here is derived from an EMBL/GenBank/DDBJ whole genome shotgun (WGS) entry which is preliminary data.</text>
</comment>
<keyword evidence="3" id="KW-1185">Reference proteome</keyword>
<evidence type="ECO:0000256" key="1">
    <source>
        <dbReference type="SAM" id="MobiDB-lite"/>
    </source>
</evidence>
<sequence>MFSCSELNHGGEQRVGVCAVLRLTRARHRTKLYPVECAAAPLRGERANRHVRKPVDRKRSSPEIKADTRAVIRAGRRVRCHSPSAPERYYMKPTSLRARGQRQAGLGHAGRGGREGGRRRGRWRGREEREGSGRWREGGRRRRRRGEMERGEGRERKRKRERGEWKMKRGGGGGEGGGGEGEGEEGKRERGVEDGERGKEEEREWVKEGKERGSRERAKEREREEKRERGEWEMEGGGGGGEGGTKKRGEGVEDGEGEGGGEEWGEEGKGEEGVGEGEGRGRGRDRERGEWEMEGGGRRKERIATSFAAIKKPPQRRGSMFSHPKLPSASESFSSQSSAVISTVTLPASARVAQLKPLLGTGFLRLGNTPPSSLYPEIPLLPPRRNTPASSLYP</sequence>
<organism evidence="2 3">
    <name type="scientific">Penaeus vannamei</name>
    <name type="common">Whiteleg shrimp</name>
    <name type="synonym">Litopenaeus vannamei</name>
    <dbReference type="NCBI Taxonomy" id="6689"/>
    <lineage>
        <taxon>Eukaryota</taxon>
        <taxon>Metazoa</taxon>
        <taxon>Ecdysozoa</taxon>
        <taxon>Arthropoda</taxon>
        <taxon>Crustacea</taxon>
        <taxon>Multicrustacea</taxon>
        <taxon>Malacostraca</taxon>
        <taxon>Eumalacostraca</taxon>
        <taxon>Eucarida</taxon>
        <taxon>Decapoda</taxon>
        <taxon>Dendrobranchiata</taxon>
        <taxon>Penaeoidea</taxon>
        <taxon>Penaeidae</taxon>
        <taxon>Penaeus</taxon>
    </lineage>
</organism>
<name>A0A423TXU2_PENVA</name>
<feature type="compositionally biased region" description="Basic and acidic residues" evidence="1">
    <location>
        <begin position="266"/>
        <end position="298"/>
    </location>
</feature>
<dbReference type="AlphaFoldDB" id="A0A423TXU2"/>
<dbReference type="Proteomes" id="UP000283509">
    <property type="component" value="Unassembled WGS sequence"/>
</dbReference>
<feature type="compositionally biased region" description="Basic and acidic residues" evidence="1">
    <location>
        <begin position="146"/>
        <end position="167"/>
    </location>
</feature>
<feature type="region of interest" description="Disordered" evidence="1">
    <location>
        <begin position="371"/>
        <end position="394"/>
    </location>
</feature>
<protein>
    <submittedName>
        <fullName evidence="2">Uncharacterized protein</fullName>
    </submittedName>
</protein>
<evidence type="ECO:0000313" key="3">
    <source>
        <dbReference type="Proteomes" id="UP000283509"/>
    </source>
</evidence>
<reference evidence="2 3" key="2">
    <citation type="submission" date="2019-01" db="EMBL/GenBank/DDBJ databases">
        <title>The decoding of complex shrimp genome reveals the adaptation for benthos swimmer, frequently molting mechanism and breeding impact on genome.</title>
        <authorList>
            <person name="Sun Y."/>
            <person name="Gao Y."/>
            <person name="Yu Y."/>
        </authorList>
    </citation>
    <scope>NUCLEOTIDE SEQUENCE [LARGE SCALE GENOMIC DNA]</scope>
    <source>
        <tissue evidence="2">Muscle</tissue>
    </source>
</reference>
<feature type="compositionally biased region" description="Basic and acidic residues" evidence="1">
    <location>
        <begin position="112"/>
        <end position="138"/>
    </location>
</feature>
<feature type="compositionally biased region" description="Gly residues" evidence="1">
    <location>
        <begin position="170"/>
        <end position="180"/>
    </location>
</feature>
<proteinExistence type="predicted"/>
<feature type="region of interest" description="Disordered" evidence="1">
    <location>
        <begin position="96"/>
        <end position="335"/>
    </location>
</feature>
<dbReference type="EMBL" id="QCYY01000999">
    <property type="protein sequence ID" value="ROT81249.1"/>
    <property type="molecule type" value="Genomic_DNA"/>
</dbReference>
<gene>
    <name evidence="2" type="ORF">C7M84_025595</name>
</gene>
<reference evidence="2 3" key="1">
    <citation type="submission" date="2018-04" db="EMBL/GenBank/DDBJ databases">
        <authorList>
            <person name="Zhang X."/>
            <person name="Yuan J."/>
            <person name="Li F."/>
            <person name="Xiang J."/>
        </authorList>
    </citation>
    <scope>NUCLEOTIDE SEQUENCE [LARGE SCALE GENOMIC DNA]</scope>
    <source>
        <tissue evidence="2">Muscle</tissue>
    </source>
</reference>
<feature type="compositionally biased region" description="Basic and acidic residues" evidence="1">
    <location>
        <begin position="184"/>
        <end position="232"/>
    </location>
</feature>
<feature type="compositionally biased region" description="Acidic residues" evidence="1">
    <location>
        <begin position="252"/>
        <end position="265"/>
    </location>
</feature>
<accession>A0A423TXU2</accession>